<evidence type="ECO:0000313" key="2">
    <source>
        <dbReference type="EMBL" id="RZF34620.1"/>
    </source>
</evidence>
<accession>A0A482WMU2</accession>
<name>A0A482WMU2_LAOST</name>
<dbReference type="Proteomes" id="UP000291343">
    <property type="component" value="Unassembled WGS sequence"/>
</dbReference>
<protein>
    <submittedName>
        <fullName evidence="2">Uncharacterized protein</fullName>
    </submittedName>
</protein>
<sequence length="329" mass="36118">MKLPEHMRWIQPRHTDNMSFVDCNTDSDTDFNKHEVGVPGFQGSDRSTKHEQGVPGFRDSDTNFPSTKHEQGVPGFRVFGGPDVRDSSYPRESSNSPVDLMCVRGAKNEELRGFREPISRRSSETSSRKFSIDSILGRRERSSPKLGEERRREQESTASLYSTEDIIPMTSSTAGGTASYNNDAAVDYAGLSYSASLLYGGWFAAAAATKNSAQIFGLQGRRPSTPVDDVMGDDILRALKGSSGLLLPSPLLPQVCEGYSFPASRDTVNGDNFLRTSLLELPREIASRKPRSSSLFRAPHKLSASTGFNPSHVFLSSFSNVMLNIFDGT</sequence>
<dbReference type="EMBL" id="QKKF02030869">
    <property type="protein sequence ID" value="RZF34620.1"/>
    <property type="molecule type" value="Genomic_DNA"/>
</dbReference>
<feature type="compositionally biased region" description="Basic and acidic residues" evidence="1">
    <location>
        <begin position="114"/>
        <end position="155"/>
    </location>
</feature>
<feature type="region of interest" description="Disordered" evidence="1">
    <location>
        <begin position="36"/>
        <end position="98"/>
    </location>
</feature>
<proteinExistence type="predicted"/>
<feature type="region of interest" description="Disordered" evidence="1">
    <location>
        <begin position="114"/>
        <end position="165"/>
    </location>
</feature>
<keyword evidence="3" id="KW-1185">Reference proteome</keyword>
<evidence type="ECO:0000313" key="3">
    <source>
        <dbReference type="Proteomes" id="UP000291343"/>
    </source>
</evidence>
<gene>
    <name evidence="2" type="ORF">LSTR_LSTR008645</name>
</gene>
<dbReference type="InParanoid" id="A0A482WMU2"/>
<organism evidence="2 3">
    <name type="scientific">Laodelphax striatellus</name>
    <name type="common">Small brown planthopper</name>
    <name type="synonym">Delphax striatella</name>
    <dbReference type="NCBI Taxonomy" id="195883"/>
    <lineage>
        <taxon>Eukaryota</taxon>
        <taxon>Metazoa</taxon>
        <taxon>Ecdysozoa</taxon>
        <taxon>Arthropoda</taxon>
        <taxon>Hexapoda</taxon>
        <taxon>Insecta</taxon>
        <taxon>Pterygota</taxon>
        <taxon>Neoptera</taxon>
        <taxon>Paraneoptera</taxon>
        <taxon>Hemiptera</taxon>
        <taxon>Auchenorrhyncha</taxon>
        <taxon>Fulgoroidea</taxon>
        <taxon>Delphacidae</taxon>
        <taxon>Criomorphinae</taxon>
        <taxon>Laodelphax</taxon>
    </lineage>
</organism>
<evidence type="ECO:0000256" key="1">
    <source>
        <dbReference type="SAM" id="MobiDB-lite"/>
    </source>
</evidence>
<reference evidence="2 3" key="1">
    <citation type="journal article" date="2017" name="Gigascience">
        <title>Genome sequence of the small brown planthopper, Laodelphax striatellus.</title>
        <authorList>
            <person name="Zhu J."/>
            <person name="Jiang F."/>
            <person name="Wang X."/>
            <person name="Yang P."/>
            <person name="Bao Y."/>
            <person name="Zhao W."/>
            <person name="Wang W."/>
            <person name="Lu H."/>
            <person name="Wang Q."/>
            <person name="Cui N."/>
            <person name="Li J."/>
            <person name="Chen X."/>
            <person name="Luo L."/>
            <person name="Yu J."/>
            <person name="Kang L."/>
            <person name="Cui F."/>
        </authorList>
    </citation>
    <scope>NUCLEOTIDE SEQUENCE [LARGE SCALE GENOMIC DNA]</scope>
    <source>
        <strain evidence="2">Lst14</strain>
    </source>
</reference>
<comment type="caution">
    <text evidence="2">The sequence shown here is derived from an EMBL/GenBank/DDBJ whole genome shotgun (WGS) entry which is preliminary data.</text>
</comment>
<dbReference type="AlphaFoldDB" id="A0A482WMU2"/>